<proteinExistence type="predicted"/>
<dbReference type="Gene3D" id="3.20.20.140">
    <property type="entry name" value="Metal-dependent hydrolases"/>
    <property type="match status" value="1"/>
</dbReference>
<evidence type="ECO:0000313" key="3">
    <source>
        <dbReference type="Proteomes" id="UP001222087"/>
    </source>
</evidence>
<evidence type="ECO:0000259" key="1">
    <source>
        <dbReference type="Pfam" id="PF04909"/>
    </source>
</evidence>
<keyword evidence="3" id="KW-1185">Reference proteome</keyword>
<organism evidence="2 3">
    <name type="scientific">Legionella cardiaca</name>
    <dbReference type="NCBI Taxonomy" id="1071983"/>
    <lineage>
        <taxon>Bacteria</taxon>
        <taxon>Pseudomonadati</taxon>
        <taxon>Pseudomonadota</taxon>
        <taxon>Gammaproteobacteria</taxon>
        <taxon>Legionellales</taxon>
        <taxon>Legionellaceae</taxon>
        <taxon>Legionella</taxon>
    </lineage>
</organism>
<dbReference type="RefSeq" id="WP_275089929.1">
    <property type="nucleotide sequence ID" value="NZ_CP119078.1"/>
</dbReference>
<dbReference type="Proteomes" id="UP001222087">
    <property type="component" value="Chromosome"/>
</dbReference>
<dbReference type="PANTHER" id="PTHR35563">
    <property type="entry name" value="BARREL METAL-DEPENDENT HYDROLASE, PUTATIVE (AFU_ORTHOLOGUE AFUA_1G16240)-RELATED"/>
    <property type="match status" value="1"/>
</dbReference>
<dbReference type="SUPFAM" id="SSF51556">
    <property type="entry name" value="Metallo-dependent hydrolases"/>
    <property type="match status" value="1"/>
</dbReference>
<dbReference type="InterPro" id="IPR006680">
    <property type="entry name" value="Amidohydro-rel"/>
</dbReference>
<dbReference type="InterPro" id="IPR052358">
    <property type="entry name" value="Aro_Compnd_Degr_Hydrolases"/>
</dbReference>
<name>A0ABY8AY85_9GAMM</name>
<dbReference type="Pfam" id="PF04909">
    <property type="entry name" value="Amidohydro_2"/>
    <property type="match status" value="1"/>
</dbReference>
<dbReference type="InterPro" id="IPR032466">
    <property type="entry name" value="Metal_Hydrolase"/>
</dbReference>
<dbReference type="PANTHER" id="PTHR35563:SF2">
    <property type="entry name" value="BARREL METAL-DEPENDENT HYDROLASE, PUTATIVE (AFU_ORTHOLOGUE AFUA_1G16240)-RELATED"/>
    <property type="match status" value="1"/>
</dbReference>
<dbReference type="EMBL" id="CP119078">
    <property type="protein sequence ID" value="WED44112.1"/>
    <property type="molecule type" value="Genomic_DNA"/>
</dbReference>
<reference evidence="2 3" key="1">
    <citation type="submission" date="2023-02" db="EMBL/GenBank/DDBJ databases">
        <title>Genome Sequence of L. cardiaca H63T.</title>
        <authorList>
            <person name="Lopez A.E."/>
            <person name="Cianciotto N.P."/>
        </authorList>
    </citation>
    <scope>NUCLEOTIDE SEQUENCE [LARGE SCALE GENOMIC DNA]</scope>
    <source>
        <strain evidence="2 3">H63</strain>
    </source>
</reference>
<sequence length="257" mass="28869">MQRICFFDSHFHIIDQRFPLIANNNYLPPPFTVFDYHKRLEKFNILGGVLVSGSFQGFDQTYLLTALKELGPTFVGVTQLPASVSDTEILNLQTAGVRGVRFNLKRGGSESLANLQSFANRVYELANWHIELYLDSRELTELIDVLLKLPAVSIDHLGLTKEGLPMLLLLIEQGIKVKATGFGRVNFNVTQVLKAISAANPDALMFGTDLPSTRAPRPFEDNDISIILETFDTSMAEKVLYLNAFQFYRMPELPETP</sequence>
<gene>
    <name evidence="2" type="ORF">PXX05_04815</name>
</gene>
<accession>A0ABY8AY85</accession>
<protein>
    <submittedName>
        <fullName evidence="2">Amidohydrolase family protein</fullName>
    </submittedName>
</protein>
<evidence type="ECO:0000313" key="2">
    <source>
        <dbReference type="EMBL" id="WED44112.1"/>
    </source>
</evidence>
<feature type="domain" description="Amidohydrolase-related" evidence="1">
    <location>
        <begin position="8"/>
        <end position="249"/>
    </location>
</feature>